<sequence>MKIADIQKVEKNASIAYQDINHLMSDEIALLDLAYPNHDGEQDADAVGEMLYLRKSVASLKKACEILETKLTRVVGE</sequence>
<protein>
    <submittedName>
        <fullName evidence="1">Uncharacterized protein</fullName>
    </submittedName>
</protein>
<dbReference type="EMBL" id="BK016066">
    <property type="protein sequence ID" value="DAF92429.1"/>
    <property type="molecule type" value="Genomic_DNA"/>
</dbReference>
<organism evidence="1">
    <name type="scientific">Siphoviridae sp. ct13O11</name>
    <dbReference type="NCBI Taxonomy" id="2825303"/>
    <lineage>
        <taxon>Viruses</taxon>
        <taxon>Duplodnaviria</taxon>
        <taxon>Heunggongvirae</taxon>
        <taxon>Uroviricota</taxon>
        <taxon>Caudoviricetes</taxon>
    </lineage>
</organism>
<reference evidence="1" key="1">
    <citation type="journal article" date="2021" name="Proc. Natl. Acad. Sci. U.S.A.">
        <title>A Catalog of Tens of Thousands of Viruses from Human Metagenomes Reveals Hidden Associations with Chronic Diseases.</title>
        <authorList>
            <person name="Tisza M.J."/>
            <person name="Buck C.B."/>
        </authorList>
    </citation>
    <scope>NUCLEOTIDE SEQUENCE</scope>
    <source>
        <strain evidence="1">Ct13O11</strain>
    </source>
</reference>
<accession>A0A8S5UD62</accession>
<proteinExistence type="predicted"/>
<name>A0A8S5UD62_9CAUD</name>
<evidence type="ECO:0000313" key="1">
    <source>
        <dbReference type="EMBL" id="DAF92429.1"/>
    </source>
</evidence>